<evidence type="ECO:0000256" key="1">
    <source>
        <dbReference type="SAM" id="MobiDB-lite"/>
    </source>
</evidence>
<evidence type="ECO:0000313" key="2">
    <source>
        <dbReference type="EMBL" id="CAL1354119.1"/>
    </source>
</evidence>
<reference evidence="2 3" key="1">
    <citation type="submission" date="2024-04" db="EMBL/GenBank/DDBJ databases">
        <authorList>
            <person name="Fracassetti M."/>
        </authorList>
    </citation>
    <scope>NUCLEOTIDE SEQUENCE [LARGE SCALE GENOMIC DNA]</scope>
</reference>
<accession>A0AAV2CDP0</accession>
<sequence length="70" mass="7424">MIVGGVPPTAEADHYLKPPDGSPPLTPIQPSKKAKASSNGDFSGEGGMEISIVTARAKEEEHPGVIWKWK</sequence>
<dbReference type="EMBL" id="OZ034813">
    <property type="protein sequence ID" value="CAL1354119.1"/>
    <property type="molecule type" value="Genomic_DNA"/>
</dbReference>
<evidence type="ECO:0000313" key="3">
    <source>
        <dbReference type="Proteomes" id="UP001497516"/>
    </source>
</evidence>
<gene>
    <name evidence="2" type="ORF">LTRI10_LOCUS1967</name>
</gene>
<name>A0AAV2CDP0_9ROSI</name>
<keyword evidence="3" id="KW-1185">Reference proteome</keyword>
<organism evidence="2 3">
    <name type="scientific">Linum trigynum</name>
    <dbReference type="NCBI Taxonomy" id="586398"/>
    <lineage>
        <taxon>Eukaryota</taxon>
        <taxon>Viridiplantae</taxon>
        <taxon>Streptophyta</taxon>
        <taxon>Embryophyta</taxon>
        <taxon>Tracheophyta</taxon>
        <taxon>Spermatophyta</taxon>
        <taxon>Magnoliopsida</taxon>
        <taxon>eudicotyledons</taxon>
        <taxon>Gunneridae</taxon>
        <taxon>Pentapetalae</taxon>
        <taxon>rosids</taxon>
        <taxon>fabids</taxon>
        <taxon>Malpighiales</taxon>
        <taxon>Linaceae</taxon>
        <taxon>Linum</taxon>
    </lineage>
</organism>
<dbReference type="AlphaFoldDB" id="A0AAV2CDP0"/>
<feature type="region of interest" description="Disordered" evidence="1">
    <location>
        <begin position="1"/>
        <end position="46"/>
    </location>
</feature>
<proteinExistence type="predicted"/>
<protein>
    <submittedName>
        <fullName evidence="2">Uncharacterized protein</fullName>
    </submittedName>
</protein>
<dbReference type="Proteomes" id="UP001497516">
    <property type="component" value="Chromosome 1"/>
</dbReference>